<protein>
    <submittedName>
        <fullName evidence="7">Sodium:calcium antiporter</fullName>
    </submittedName>
</protein>
<comment type="subcellular location">
    <subcellularLocation>
        <location evidence="1">Membrane</location>
        <topology evidence="1">Multi-pass membrane protein</topology>
    </subcellularLocation>
</comment>
<dbReference type="EMBL" id="QRBB01000001">
    <property type="protein sequence ID" value="RDS77668.1"/>
    <property type="molecule type" value="Genomic_DNA"/>
</dbReference>
<feature type="transmembrane region" description="Helical" evidence="5">
    <location>
        <begin position="200"/>
        <end position="224"/>
    </location>
</feature>
<feature type="transmembrane region" description="Helical" evidence="5">
    <location>
        <begin position="104"/>
        <end position="120"/>
    </location>
</feature>
<dbReference type="OrthoDB" id="9794225at2"/>
<evidence type="ECO:0000256" key="4">
    <source>
        <dbReference type="ARBA" id="ARBA00023136"/>
    </source>
</evidence>
<dbReference type="AlphaFoldDB" id="A0A395LL12"/>
<keyword evidence="4 5" id="KW-0472">Membrane</keyword>
<evidence type="ECO:0000313" key="8">
    <source>
        <dbReference type="Proteomes" id="UP000254101"/>
    </source>
</evidence>
<feature type="domain" description="Sodium/calcium exchanger membrane region" evidence="6">
    <location>
        <begin position="4"/>
        <end position="143"/>
    </location>
</feature>
<dbReference type="InterPro" id="IPR044880">
    <property type="entry name" value="NCX_ion-bd_dom_sf"/>
</dbReference>
<dbReference type="PANTHER" id="PTHR10846:SF8">
    <property type="entry name" value="INNER MEMBRANE PROTEIN YRBG"/>
    <property type="match status" value="1"/>
</dbReference>
<reference evidence="7 8" key="1">
    <citation type="submission" date="2018-07" db="EMBL/GenBank/DDBJ databases">
        <title>Erythrobacter nanhaiensis sp. nov., a novel member of the genus Erythrobacter isolated from the South China Sea.</title>
        <authorList>
            <person name="Chen X."/>
            <person name="Liu J."/>
        </authorList>
    </citation>
    <scope>NUCLEOTIDE SEQUENCE [LARGE SCALE GENOMIC DNA]</scope>
    <source>
        <strain evidence="7 8">S-5</strain>
    </source>
</reference>
<dbReference type="NCBIfam" id="TIGR00367">
    <property type="entry name" value="calcium/sodium antiporter"/>
    <property type="match status" value="1"/>
</dbReference>
<dbReference type="InterPro" id="IPR004481">
    <property type="entry name" value="K/Na/Ca-exchanger"/>
</dbReference>
<evidence type="ECO:0000256" key="2">
    <source>
        <dbReference type="ARBA" id="ARBA00022692"/>
    </source>
</evidence>
<feature type="transmembrane region" description="Helical" evidence="5">
    <location>
        <begin position="265"/>
        <end position="283"/>
    </location>
</feature>
<keyword evidence="2 5" id="KW-0812">Transmembrane</keyword>
<feature type="transmembrane region" description="Helical" evidence="5">
    <location>
        <begin position="231"/>
        <end position="253"/>
    </location>
</feature>
<dbReference type="PANTHER" id="PTHR10846">
    <property type="entry name" value="SODIUM/POTASSIUM/CALCIUM EXCHANGER"/>
    <property type="match status" value="1"/>
</dbReference>
<dbReference type="Pfam" id="PF01699">
    <property type="entry name" value="Na_Ca_ex"/>
    <property type="match status" value="2"/>
</dbReference>
<proteinExistence type="predicted"/>
<accession>A0A395LL12</accession>
<evidence type="ECO:0000256" key="5">
    <source>
        <dbReference type="SAM" id="Phobius"/>
    </source>
</evidence>
<dbReference type="GO" id="GO:0005262">
    <property type="term" value="F:calcium channel activity"/>
    <property type="evidence" value="ECO:0007669"/>
    <property type="project" value="TreeGrafter"/>
</dbReference>
<feature type="transmembrane region" description="Helical" evidence="5">
    <location>
        <begin position="6"/>
        <end position="23"/>
    </location>
</feature>
<dbReference type="InterPro" id="IPR004837">
    <property type="entry name" value="NaCa_Exmemb"/>
</dbReference>
<evidence type="ECO:0000313" key="7">
    <source>
        <dbReference type="EMBL" id="RDS77668.1"/>
    </source>
</evidence>
<evidence type="ECO:0000259" key="6">
    <source>
        <dbReference type="Pfam" id="PF01699"/>
    </source>
</evidence>
<keyword evidence="3 5" id="KW-1133">Transmembrane helix</keyword>
<dbReference type="GO" id="GO:0006874">
    <property type="term" value="P:intracellular calcium ion homeostasis"/>
    <property type="evidence" value="ECO:0007669"/>
    <property type="project" value="TreeGrafter"/>
</dbReference>
<feature type="transmembrane region" description="Helical" evidence="5">
    <location>
        <begin position="290"/>
        <end position="307"/>
    </location>
</feature>
<dbReference type="RefSeq" id="WP_115491887.1">
    <property type="nucleotide sequence ID" value="NZ_JACHWW010000001.1"/>
</dbReference>
<gene>
    <name evidence="7" type="ORF">DL238_08670</name>
</gene>
<dbReference type="Proteomes" id="UP000254101">
    <property type="component" value="Unassembled WGS sequence"/>
</dbReference>
<feature type="transmembrane region" description="Helical" evidence="5">
    <location>
        <begin position="163"/>
        <end position="185"/>
    </location>
</feature>
<dbReference type="GO" id="GO:0008273">
    <property type="term" value="F:calcium, potassium:sodium antiporter activity"/>
    <property type="evidence" value="ECO:0007669"/>
    <property type="project" value="TreeGrafter"/>
</dbReference>
<feature type="domain" description="Sodium/calcium exchanger membrane region" evidence="6">
    <location>
        <begin position="166"/>
        <end position="306"/>
    </location>
</feature>
<feature type="transmembrane region" description="Helical" evidence="5">
    <location>
        <begin position="35"/>
        <end position="58"/>
    </location>
</feature>
<dbReference type="Gene3D" id="1.20.1420.30">
    <property type="entry name" value="NCX, central ion-binding region"/>
    <property type="match status" value="1"/>
</dbReference>
<feature type="transmembrane region" description="Helical" evidence="5">
    <location>
        <begin position="126"/>
        <end position="143"/>
    </location>
</feature>
<comment type="caution">
    <text evidence="7">The sequence shown here is derived from an EMBL/GenBank/DDBJ whole genome shotgun (WGS) entry which is preliminary data.</text>
</comment>
<organism evidence="7 8">
    <name type="scientific">Alteriqipengyuania lutimaris</name>
    <dbReference type="NCBI Taxonomy" id="1538146"/>
    <lineage>
        <taxon>Bacteria</taxon>
        <taxon>Pseudomonadati</taxon>
        <taxon>Pseudomonadota</taxon>
        <taxon>Alphaproteobacteria</taxon>
        <taxon>Sphingomonadales</taxon>
        <taxon>Erythrobacteraceae</taxon>
        <taxon>Alteriqipengyuania</taxon>
    </lineage>
</organism>
<feature type="transmembrane region" description="Helical" evidence="5">
    <location>
        <begin position="78"/>
        <end position="97"/>
    </location>
</feature>
<name>A0A395LL12_9SPHN</name>
<dbReference type="GO" id="GO:0005886">
    <property type="term" value="C:plasma membrane"/>
    <property type="evidence" value="ECO:0007669"/>
    <property type="project" value="TreeGrafter"/>
</dbReference>
<evidence type="ECO:0000256" key="3">
    <source>
        <dbReference type="ARBA" id="ARBA00022989"/>
    </source>
</evidence>
<sequence>MTGALILIVVGLVALAVGGELLVRGAVGIAEKLGMSTLFTGLVIVGAATSMPEMVASVQAVMSGSPEIAWGNIVGSNIANSLLILGGAAVIAPIMLAGIGRRDSVVALAMTLILWAIAWREVGSPFIGVALLVALIVYILWRYRHPPAQAEAEAEETATPPNFLLSLLFFAAGVAALVFGGNWLVTGAIAIASDLGVSEAVIGLTIVAVGTSLPELAASAVAAFRGHAELAIGNVLGSNIFNLLLIGGVTMTVSGQPLPGELLQYGWPIAAASALLLLLMCRFMPRIGRLFGLLMLGAFAANTALAFT</sequence>
<keyword evidence="8" id="KW-1185">Reference proteome</keyword>
<dbReference type="Gene3D" id="6.10.280.80">
    <property type="entry name" value="NCX, peripheral helical region"/>
    <property type="match status" value="1"/>
</dbReference>
<evidence type="ECO:0000256" key="1">
    <source>
        <dbReference type="ARBA" id="ARBA00004141"/>
    </source>
</evidence>